<reference evidence="3" key="1">
    <citation type="submission" date="2016-10" db="EMBL/GenBank/DDBJ databases">
        <authorList>
            <person name="Varghese N."/>
            <person name="Submissions S."/>
        </authorList>
    </citation>
    <scope>NUCLEOTIDE SEQUENCE [LARGE SCALE GENOMIC DNA]</scope>
    <source>
        <strain evidence="3">DSM 44498</strain>
    </source>
</reference>
<keyword evidence="3" id="KW-1185">Reference proteome</keyword>
<dbReference type="OrthoDB" id="834556at2"/>
<organism evidence="2 3">
    <name type="scientific">Rhodococcus koreensis</name>
    <dbReference type="NCBI Taxonomy" id="99653"/>
    <lineage>
        <taxon>Bacteria</taxon>
        <taxon>Bacillati</taxon>
        <taxon>Actinomycetota</taxon>
        <taxon>Actinomycetes</taxon>
        <taxon>Mycobacteriales</taxon>
        <taxon>Nocardiaceae</taxon>
        <taxon>Rhodococcus</taxon>
    </lineage>
</organism>
<dbReference type="RefSeq" id="WP_072938089.1">
    <property type="nucleotide sequence ID" value="NZ_FNSV01000005.1"/>
</dbReference>
<evidence type="ECO:0000313" key="2">
    <source>
        <dbReference type="EMBL" id="SEC63283.1"/>
    </source>
</evidence>
<sequence length="216" mass="23148">MWSVPESTTDRTDWPESSPPPWPAAVRATLWWHRSTAAARALGPGGATVPMTLAMMVDYLDSPVGPYREILASPVLRAPGRRIGVLPRMAVPFIAVDSEPSVHGGRAHWSLPKVPAKFDGDVHGEFAASSGAWRVTMSTRPRGPRLPIAGALGFAQPGDDGRGLVTASARLRGHFRYARVDVAADGPTLADWLTPGTHHGIVITDGRMTTGPARRR</sequence>
<feature type="region of interest" description="Disordered" evidence="1">
    <location>
        <begin position="1"/>
        <end position="21"/>
    </location>
</feature>
<evidence type="ECO:0000313" key="3">
    <source>
        <dbReference type="Proteomes" id="UP000183561"/>
    </source>
</evidence>
<dbReference type="AlphaFoldDB" id="A0A1H4U3F5"/>
<proteinExistence type="predicted"/>
<dbReference type="Proteomes" id="UP000183561">
    <property type="component" value="Unassembled WGS sequence"/>
</dbReference>
<dbReference type="InterPro" id="IPR023375">
    <property type="entry name" value="ADC_dom_sf"/>
</dbReference>
<evidence type="ECO:0000256" key="1">
    <source>
        <dbReference type="SAM" id="MobiDB-lite"/>
    </source>
</evidence>
<evidence type="ECO:0008006" key="4">
    <source>
        <dbReference type="Google" id="ProtNLM"/>
    </source>
</evidence>
<name>A0A1H4U3F5_9NOCA</name>
<gene>
    <name evidence="2" type="ORF">SAMN04490239_4826</name>
</gene>
<dbReference type="Gene3D" id="2.40.400.10">
    <property type="entry name" value="Acetoacetate decarboxylase-like"/>
    <property type="match status" value="1"/>
</dbReference>
<dbReference type="EMBL" id="FNSV01000005">
    <property type="protein sequence ID" value="SEC63283.1"/>
    <property type="molecule type" value="Genomic_DNA"/>
</dbReference>
<accession>A0A1H4U3F5</accession>
<protein>
    <recommendedName>
        <fullName evidence="4">Acetoacetate decarboxylase (ADC)</fullName>
    </recommendedName>
</protein>
<dbReference type="SUPFAM" id="SSF160104">
    <property type="entry name" value="Acetoacetate decarboxylase-like"/>
    <property type="match status" value="1"/>
</dbReference>